<dbReference type="SUPFAM" id="SSF159127">
    <property type="entry name" value="HupF/HypC-like"/>
    <property type="match status" value="1"/>
</dbReference>
<dbReference type="InterPro" id="IPR001109">
    <property type="entry name" value="Hydrogenase_HupF/HypC"/>
</dbReference>
<evidence type="ECO:0000256" key="1">
    <source>
        <dbReference type="ARBA" id="ARBA00006018"/>
    </source>
</evidence>
<keyword evidence="3" id="KW-1185">Reference proteome</keyword>
<dbReference type="PANTHER" id="PTHR35177">
    <property type="entry name" value="HYDROGENASE MATURATION FACTOR HYBG"/>
    <property type="match status" value="1"/>
</dbReference>
<dbReference type="RefSeq" id="WP_270079026.1">
    <property type="nucleotide sequence ID" value="NZ_CP115174.1"/>
</dbReference>
<sequence length="56" mass="5765">MARVSVGGAEQTASLVLVQGVGVGDYVLLHVGFAISRIDIAEAHATMDRLAELAGQ</sequence>
<protein>
    <submittedName>
        <fullName evidence="2">HypC/HybG/HupF family hydrogenase formation chaperone</fullName>
    </submittedName>
</protein>
<evidence type="ECO:0000313" key="2">
    <source>
        <dbReference type="EMBL" id="WBO24400.1"/>
    </source>
</evidence>
<evidence type="ECO:0000313" key="3">
    <source>
        <dbReference type="Proteomes" id="UP001210865"/>
    </source>
</evidence>
<dbReference type="PRINTS" id="PR00445">
    <property type="entry name" value="HUPFHYPC"/>
</dbReference>
<dbReference type="NCBIfam" id="TIGR00074">
    <property type="entry name" value="hypC_hupF"/>
    <property type="match status" value="1"/>
</dbReference>
<proteinExistence type="inferred from homology"/>
<dbReference type="Gene3D" id="2.30.30.140">
    <property type="match status" value="1"/>
</dbReference>
<reference evidence="2 3" key="1">
    <citation type="submission" date="2022-12" db="EMBL/GenBank/DDBJ databases">
        <title>Sphingomonas abieness sp. nov., an endophytic bacterium isolated from Abies koreana.</title>
        <authorList>
            <person name="Jiang L."/>
            <person name="Lee J."/>
        </authorList>
    </citation>
    <scope>NUCLEOTIDE SEQUENCE [LARGE SCALE GENOMIC DNA]</scope>
    <source>
        <strain evidence="3">PAMB 00755</strain>
    </source>
</reference>
<gene>
    <name evidence="2" type="ORF">PBT88_10000</name>
</gene>
<accession>A0ABY7NSC3</accession>
<name>A0ABY7NSC3_9SPHN</name>
<organism evidence="2 3">
    <name type="scientific">Sphingomonas abietis</name>
    <dbReference type="NCBI Taxonomy" id="3012344"/>
    <lineage>
        <taxon>Bacteria</taxon>
        <taxon>Pseudomonadati</taxon>
        <taxon>Pseudomonadota</taxon>
        <taxon>Alphaproteobacteria</taxon>
        <taxon>Sphingomonadales</taxon>
        <taxon>Sphingomonadaceae</taxon>
        <taxon>Sphingomonas</taxon>
    </lineage>
</organism>
<dbReference type="Pfam" id="PF01455">
    <property type="entry name" value="HupF_HypC"/>
    <property type="match status" value="1"/>
</dbReference>
<dbReference type="EMBL" id="CP115174">
    <property type="protein sequence ID" value="WBO24400.1"/>
    <property type="molecule type" value="Genomic_DNA"/>
</dbReference>
<comment type="similarity">
    <text evidence="1">Belongs to the HupF/HypC family.</text>
</comment>
<dbReference type="PANTHER" id="PTHR35177:SF2">
    <property type="entry name" value="HYDROGENASE MATURATION FACTOR HYBG"/>
    <property type="match status" value="1"/>
</dbReference>
<dbReference type="Proteomes" id="UP001210865">
    <property type="component" value="Chromosome"/>
</dbReference>